<evidence type="ECO:0000256" key="5">
    <source>
        <dbReference type="ARBA" id="ARBA00018266"/>
    </source>
</evidence>
<feature type="binding site" evidence="13">
    <location>
        <position position="92"/>
    </location>
    <ligand>
        <name>Zn(2+)</name>
        <dbReference type="ChEBI" id="CHEBI:29105"/>
        <note>catalytic</note>
    </ligand>
</feature>
<name>E3DQ64_HALPG</name>
<feature type="domain" description="CMP/dCMP-type deaminase" evidence="15">
    <location>
        <begin position="4"/>
        <end position="131"/>
    </location>
</feature>
<dbReference type="InterPro" id="IPR016193">
    <property type="entry name" value="Cytidine_deaminase-like"/>
</dbReference>
<feature type="active site" description="Proton donor" evidence="12">
    <location>
        <position position="58"/>
    </location>
</feature>
<dbReference type="PROSITE" id="PS51747">
    <property type="entry name" value="CYT_DCMP_DEAMINASES_2"/>
    <property type="match status" value="1"/>
</dbReference>
<evidence type="ECO:0000256" key="6">
    <source>
        <dbReference type="ARBA" id="ARBA00022723"/>
    </source>
</evidence>
<dbReference type="CDD" id="cd01283">
    <property type="entry name" value="cytidine_deaminase"/>
    <property type="match status" value="1"/>
</dbReference>
<dbReference type="FunFam" id="3.40.140.10:FF:000008">
    <property type="entry name" value="Cytidine deaminase"/>
    <property type="match status" value="1"/>
</dbReference>
<dbReference type="Proteomes" id="UP000006866">
    <property type="component" value="Chromosome"/>
</dbReference>
<dbReference type="GO" id="GO:0004126">
    <property type="term" value="F:cytidine deaminase activity"/>
    <property type="evidence" value="ECO:0007669"/>
    <property type="project" value="UniProtKB-UniRule"/>
</dbReference>
<dbReference type="Gene3D" id="3.40.140.10">
    <property type="entry name" value="Cytidine Deaminase, domain 2"/>
    <property type="match status" value="1"/>
</dbReference>
<comment type="similarity">
    <text evidence="3 14">Belongs to the cytidine and deoxycytidylate deaminase family.</text>
</comment>
<evidence type="ECO:0000256" key="7">
    <source>
        <dbReference type="ARBA" id="ARBA00022801"/>
    </source>
</evidence>
<keyword evidence="8 13" id="KW-0862">Zinc</keyword>
<dbReference type="PROSITE" id="PS00903">
    <property type="entry name" value="CYT_DCMP_DEAMINASES_1"/>
    <property type="match status" value="1"/>
</dbReference>
<comment type="function">
    <text evidence="2 14">This enzyme scavenges exogenous and endogenous cytidine and 2'-deoxycytidine for UMP synthesis.</text>
</comment>
<dbReference type="NCBIfam" id="NF004064">
    <property type="entry name" value="PRK05578.1"/>
    <property type="match status" value="1"/>
</dbReference>
<dbReference type="KEGG" id="hpk:Hprae_0661"/>
<keyword evidence="7 14" id="KW-0378">Hydrolase</keyword>
<organism evidence="16 17">
    <name type="scientific">Halanaerobium praevalens (strain ATCC 33744 / DSM 2228 / GSL)</name>
    <dbReference type="NCBI Taxonomy" id="572479"/>
    <lineage>
        <taxon>Bacteria</taxon>
        <taxon>Bacillati</taxon>
        <taxon>Bacillota</taxon>
        <taxon>Clostridia</taxon>
        <taxon>Halanaerobiales</taxon>
        <taxon>Halanaerobiaceae</taxon>
        <taxon>Halanaerobium</taxon>
    </lineage>
</organism>
<sequence length="139" mass="15072">MKEEIKNKMFKKALAVQKNAYVPYSDFPLGAAVLTADGSIYTGVNIENASFGLTNCAERSAIFSAVSQGKRKIEALLIVSSTEEPVTPCGACRQVIKEFAAGDIEVIMMTKKGKELTMTSKELLPGAFSEQAMEKNNEL</sequence>
<dbReference type="Pfam" id="PF00383">
    <property type="entry name" value="dCMP_cyt_deam_1"/>
    <property type="match status" value="1"/>
</dbReference>
<dbReference type="NCBIfam" id="TIGR01354">
    <property type="entry name" value="cyt_deam_tetra"/>
    <property type="match status" value="1"/>
</dbReference>
<keyword evidence="17" id="KW-1185">Reference proteome</keyword>
<dbReference type="RefSeq" id="WP_014552848.1">
    <property type="nucleotide sequence ID" value="NC_017455.1"/>
</dbReference>
<dbReference type="STRING" id="572479.Hprae_0661"/>
<feature type="binding site" evidence="13">
    <location>
        <position position="56"/>
    </location>
    <ligand>
        <name>Zn(2+)</name>
        <dbReference type="ChEBI" id="CHEBI:29105"/>
        <note>catalytic</note>
    </ligand>
</feature>
<evidence type="ECO:0000256" key="10">
    <source>
        <dbReference type="ARBA" id="ARBA00049252"/>
    </source>
</evidence>
<evidence type="ECO:0000256" key="3">
    <source>
        <dbReference type="ARBA" id="ARBA00006576"/>
    </source>
</evidence>
<evidence type="ECO:0000259" key="15">
    <source>
        <dbReference type="PROSITE" id="PS51747"/>
    </source>
</evidence>
<dbReference type="HOGENOM" id="CLU_097262_0_1_9"/>
<dbReference type="SUPFAM" id="SSF53927">
    <property type="entry name" value="Cytidine deaminase-like"/>
    <property type="match status" value="1"/>
</dbReference>
<dbReference type="InterPro" id="IPR002125">
    <property type="entry name" value="CMP_dCMP_dom"/>
</dbReference>
<proteinExistence type="inferred from homology"/>
<dbReference type="PANTHER" id="PTHR11644">
    <property type="entry name" value="CYTIDINE DEAMINASE"/>
    <property type="match status" value="1"/>
</dbReference>
<dbReference type="GO" id="GO:0042802">
    <property type="term" value="F:identical protein binding"/>
    <property type="evidence" value="ECO:0007669"/>
    <property type="project" value="UniProtKB-ARBA"/>
</dbReference>
<dbReference type="AlphaFoldDB" id="E3DQ64"/>
<evidence type="ECO:0000256" key="4">
    <source>
        <dbReference type="ARBA" id="ARBA00012783"/>
    </source>
</evidence>
<evidence type="ECO:0000256" key="12">
    <source>
        <dbReference type="PIRSR" id="PIRSR606262-1"/>
    </source>
</evidence>
<evidence type="ECO:0000256" key="11">
    <source>
        <dbReference type="ARBA" id="ARBA00049558"/>
    </source>
</evidence>
<dbReference type="GO" id="GO:0008270">
    <property type="term" value="F:zinc ion binding"/>
    <property type="evidence" value="ECO:0007669"/>
    <property type="project" value="UniProtKB-UniRule"/>
</dbReference>
<feature type="binding site" evidence="13">
    <location>
        <position position="89"/>
    </location>
    <ligand>
        <name>Zn(2+)</name>
        <dbReference type="ChEBI" id="CHEBI:29105"/>
        <note>catalytic</note>
    </ligand>
</feature>
<evidence type="ECO:0000256" key="2">
    <source>
        <dbReference type="ARBA" id="ARBA00003949"/>
    </source>
</evidence>
<gene>
    <name evidence="16" type="ordered locus">Hprae_0661</name>
</gene>
<dbReference type="OrthoDB" id="9795347at2"/>
<evidence type="ECO:0000256" key="8">
    <source>
        <dbReference type="ARBA" id="ARBA00022833"/>
    </source>
</evidence>
<reference evidence="17" key="1">
    <citation type="submission" date="2010-10" db="EMBL/GenBank/DDBJ databases">
        <title>The complete genome of Halanaerobium praevalens DSM 2228.</title>
        <authorList>
            <consortium name="US DOE Joint Genome Institute (JGI-PGF)"/>
            <person name="Lucas S."/>
            <person name="Copeland A."/>
            <person name="Lapidus A."/>
            <person name="Glavina del Rio T."/>
            <person name="Dalin E."/>
            <person name="Tice H."/>
            <person name="Bruce D."/>
            <person name="Goodwin L."/>
            <person name="Pitluck S."/>
            <person name="Kyrpides N."/>
            <person name="Mavromatis K."/>
            <person name="Ivanova N."/>
            <person name="Ovchinnikova G."/>
            <person name="Chertkov O."/>
            <person name="Detter J.C."/>
            <person name="Han C."/>
            <person name="Larimer F."/>
            <person name="Land M."/>
            <person name="Hauser L."/>
            <person name="Markowitz V."/>
            <person name="Cheng J.-F."/>
            <person name="Hugenholtz P."/>
            <person name="Woyke T."/>
            <person name="Wu D."/>
            <person name="Tindall B."/>
            <person name="Pomrenke H.G."/>
            <person name="Brambilla E."/>
            <person name="Klenk H.-P."/>
            <person name="Eisen J.A."/>
        </authorList>
    </citation>
    <scope>NUCLEOTIDE SEQUENCE [LARGE SCALE GENOMIC DNA]</scope>
    <source>
        <strain evidence="17">ATCC 33744 / DSM 2228 / GSL</strain>
    </source>
</reference>
<evidence type="ECO:0000256" key="13">
    <source>
        <dbReference type="PIRSR" id="PIRSR606262-3"/>
    </source>
</evidence>
<dbReference type="PATRIC" id="fig|572479.3.peg.667"/>
<reference evidence="16 17" key="2">
    <citation type="journal article" date="2011" name="Stand. Genomic Sci.">
        <title>Complete genome sequence of the extremely halophilic Halanaerobium praevalens type strain (GSL).</title>
        <authorList>
            <person name="Ivanova N."/>
            <person name="Sikorski J."/>
            <person name="Chertkov O."/>
            <person name="Nolan M."/>
            <person name="Lucas S."/>
            <person name="Hammon N."/>
            <person name="Deshpande S."/>
            <person name="Cheng J.F."/>
            <person name="Tapia R."/>
            <person name="Han C."/>
            <person name="Goodwin L."/>
            <person name="Pitluck S."/>
            <person name="Huntemann M."/>
            <person name="Liolios K."/>
            <person name="Pagani I."/>
            <person name="Mavromatis K."/>
            <person name="Ovchinikova G."/>
            <person name="Pati A."/>
            <person name="Chen A."/>
            <person name="Palaniappan K."/>
            <person name="Land M."/>
            <person name="Hauser L."/>
            <person name="Brambilla E.M."/>
            <person name="Kannan K.P."/>
            <person name="Rohde M."/>
            <person name="Tindall B.J."/>
            <person name="Goker M."/>
            <person name="Detter J.C."/>
            <person name="Woyke T."/>
            <person name="Bristow J."/>
            <person name="Eisen J.A."/>
            <person name="Markowitz V."/>
            <person name="Hugenholtz P."/>
            <person name="Kyrpides N.C."/>
            <person name="Klenk H.P."/>
            <person name="Lapidus A."/>
        </authorList>
    </citation>
    <scope>NUCLEOTIDE SEQUENCE [LARGE SCALE GENOMIC DNA]</scope>
    <source>
        <strain evidence="17">ATCC 33744 / DSM 2228 / GSL</strain>
    </source>
</reference>
<evidence type="ECO:0000256" key="1">
    <source>
        <dbReference type="ARBA" id="ARBA00001947"/>
    </source>
</evidence>
<evidence type="ECO:0000313" key="17">
    <source>
        <dbReference type="Proteomes" id="UP000006866"/>
    </source>
</evidence>
<keyword evidence="6 13" id="KW-0479">Metal-binding</keyword>
<dbReference type="GO" id="GO:0055086">
    <property type="term" value="P:nucleobase-containing small molecule metabolic process"/>
    <property type="evidence" value="ECO:0007669"/>
    <property type="project" value="UniProtKB-ARBA"/>
</dbReference>
<evidence type="ECO:0000256" key="14">
    <source>
        <dbReference type="RuleBase" id="RU364006"/>
    </source>
</evidence>
<dbReference type="EC" id="3.5.4.5" evidence="4 14"/>
<comment type="catalytic activity">
    <reaction evidence="10 14">
        <text>2'-deoxycytidine + H2O + H(+) = 2'-deoxyuridine + NH4(+)</text>
        <dbReference type="Rhea" id="RHEA:13433"/>
        <dbReference type="ChEBI" id="CHEBI:15377"/>
        <dbReference type="ChEBI" id="CHEBI:15378"/>
        <dbReference type="ChEBI" id="CHEBI:15698"/>
        <dbReference type="ChEBI" id="CHEBI:16450"/>
        <dbReference type="ChEBI" id="CHEBI:28938"/>
        <dbReference type="EC" id="3.5.4.5"/>
    </reaction>
</comment>
<accession>E3DQ64</accession>
<dbReference type="GO" id="GO:0072527">
    <property type="term" value="P:pyrimidine-containing compound metabolic process"/>
    <property type="evidence" value="ECO:0007669"/>
    <property type="project" value="UniProtKB-ARBA"/>
</dbReference>
<dbReference type="InterPro" id="IPR050202">
    <property type="entry name" value="Cyt/Deoxycyt_deaminase"/>
</dbReference>
<comment type="catalytic activity">
    <reaction evidence="11 14">
        <text>cytidine + H2O + H(+) = uridine + NH4(+)</text>
        <dbReference type="Rhea" id="RHEA:16069"/>
        <dbReference type="ChEBI" id="CHEBI:15377"/>
        <dbReference type="ChEBI" id="CHEBI:15378"/>
        <dbReference type="ChEBI" id="CHEBI:16704"/>
        <dbReference type="ChEBI" id="CHEBI:17562"/>
        <dbReference type="ChEBI" id="CHEBI:28938"/>
        <dbReference type="EC" id="3.5.4.5"/>
    </reaction>
</comment>
<comment type="cofactor">
    <cofactor evidence="1 13 14">
        <name>Zn(2+)</name>
        <dbReference type="ChEBI" id="CHEBI:29105"/>
    </cofactor>
</comment>
<dbReference type="PANTHER" id="PTHR11644:SF2">
    <property type="entry name" value="CYTIDINE DEAMINASE"/>
    <property type="match status" value="1"/>
</dbReference>
<dbReference type="EMBL" id="CP002175">
    <property type="protein sequence ID" value="ADO76815.1"/>
    <property type="molecule type" value="Genomic_DNA"/>
</dbReference>
<evidence type="ECO:0000313" key="16">
    <source>
        <dbReference type="EMBL" id="ADO76815.1"/>
    </source>
</evidence>
<evidence type="ECO:0000256" key="9">
    <source>
        <dbReference type="ARBA" id="ARBA00032005"/>
    </source>
</evidence>
<dbReference type="eggNOG" id="COG0295">
    <property type="taxonomic scope" value="Bacteria"/>
</dbReference>
<dbReference type="InterPro" id="IPR006262">
    <property type="entry name" value="Cyt_deam_tetra"/>
</dbReference>
<dbReference type="InterPro" id="IPR016192">
    <property type="entry name" value="APOBEC/CMP_deaminase_Zn-bd"/>
</dbReference>
<protein>
    <recommendedName>
        <fullName evidence="5 14">Cytidine deaminase</fullName>
        <ecNumber evidence="4 14">3.5.4.5</ecNumber>
    </recommendedName>
    <alternativeName>
        <fullName evidence="9 14">Cytidine aminohydrolase</fullName>
    </alternativeName>
</protein>
<dbReference type="GO" id="GO:0005829">
    <property type="term" value="C:cytosol"/>
    <property type="evidence" value="ECO:0007669"/>
    <property type="project" value="TreeGrafter"/>
</dbReference>